<dbReference type="EMBL" id="GG698900">
    <property type="protein sequence ID" value="EEU44825.1"/>
    <property type="molecule type" value="Genomic_DNA"/>
</dbReference>
<dbReference type="KEGG" id="nhe:NECHADRAFT_84960"/>
<dbReference type="VEuPathDB" id="FungiDB:NECHADRAFT_84960"/>
<dbReference type="RefSeq" id="XP_003050538.1">
    <property type="nucleotide sequence ID" value="XM_003050492.1"/>
</dbReference>
<dbReference type="HOGENOM" id="CLU_1304920_0_0_1"/>
<sequence length="240" mass="27858">MDPAIRAQFLESPLYRDFKTAFQHIMEKKIKNSQEVQQNEVLEPYYYITGLPLPFRGGCWCISAPQDQCRDPETCPCKPRPFMGVNMRLAVCNRDHDERGNCFGARRDCFDLRNVAEPYFLLILSRGSEPATPWSQQQKERLTSIFGLYRITDGMYNHFANAVCALVDDMIDPFRAGNAGWVSQVHGILGWYGQSGHHCVEELVRYMSDACRDRLVLESPVLERGRRRRNREDWEGRDIE</sequence>
<dbReference type="OrthoDB" id="5002369at2759"/>
<accession>C7YUL2</accession>
<evidence type="ECO:0000313" key="1">
    <source>
        <dbReference type="EMBL" id="EEU44825.1"/>
    </source>
</evidence>
<keyword evidence="2" id="KW-1185">Reference proteome</keyword>
<evidence type="ECO:0000313" key="2">
    <source>
        <dbReference type="Proteomes" id="UP000005206"/>
    </source>
</evidence>
<reference evidence="1 2" key="1">
    <citation type="journal article" date="2009" name="PLoS Genet.">
        <title>The genome of Nectria haematococca: contribution of supernumerary chromosomes to gene expansion.</title>
        <authorList>
            <person name="Coleman J.J."/>
            <person name="Rounsley S.D."/>
            <person name="Rodriguez-Carres M."/>
            <person name="Kuo A."/>
            <person name="Wasmann C.C."/>
            <person name="Grimwood J."/>
            <person name="Schmutz J."/>
            <person name="Taga M."/>
            <person name="White G.J."/>
            <person name="Zhou S."/>
            <person name="Schwartz D.C."/>
            <person name="Freitag M."/>
            <person name="Ma L.J."/>
            <person name="Danchin E.G."/>
            <person name="Henrissat B."/>
            <person name="Coutinho P.M."/>
            <person name="Nelson D.R."/>
            <person name="Straney D."/>
            <person name="Napoli C.A."/>
            <person name="Barker B.M."/>
            <person name="Gribskov M."/>
            <person name="Rep M."/>
            <person name="Kroken S."/>
            <person name="Molnar I."/>
            <person name="Rensing C."/>
            <person name="Kennell J.C."/>
            <person name="Zamora J."/>
            <person name="Farman M.L."/>
            <person name="Selker E.U."/>
            <person name="Salamov A."/>
            <person name="Shapiro H."/>
            <person name="Pangilinan J."/>
            <person name="Lindquist E."/>
            <person name="Lamers C."/>
            <person name="Grigoriev I.V."/>
            <person name="Geiser D.M."/>
            <person name="Covert S.F."/>
            <person name="Temporini E."/>
            <person name="Vanetten H.D."/>
        </authorList>
    </citation>
    <scope>NUCLEOTIDE SEQUENCE [LARGE SCALE GENOMIC DNA]</scope>
    <source>
        <strain evidence="2">ATCC MYA-4622 / CBS 123669 / FGSC 9596 / NRRL 45880 / 77-13-4</strain>
    </source>
</reference>
<dbReference type="Proteomes" id="UP000005206">
    <property type="component" value="Chromosome 9"/>
</dbReference>
<dbReference type="AlphaFoldDB" id="C7YUL2"/>
<name>C7YUL2_FUSV7</name>
<organism evidence="1 2">
    <name type="scientific">Fusarium vanettenii (strain ATCC MYA-4622 / CBS 123669 / FGSC 9596 / NRRL 45880 / 77-13-4)</name>
    <name type="common">Fusarium solani subsp. pisi</name>
    <dbReference type="NCBI Taxonomy" id="660122"/>
    <lineage>
        <taxon>Eukaryota</taxon>
        <taxon>Fungi</taxon>
        <taxon>Dikarya</taxon>
        <taxon>Ascomycota</taxon>
        <taxon>Pezizomycotina</taxon>
        <taxon>Sordariomycetes</taxon>
        <taxon>Hypocreomycetidae</taxon>
        <taxon>Hypocreales</taxon>
        <taxon>Nectriaceae</taxon>
        <taxon>Fusarium</taxon>
        <taxon>Fusarium solani species complex</taxon>
        <taxon>Fusarium vanettenii</taxon>
    </lineage>
</organism>
<dbReference type="InParanoid" id="C7YUL2"/>
<gene>
    <name evidence="1" type="ORF">NECHADRAFT_84960</name>
</gene>
<proteinExistence type="predicted"/>
<protein>
    <submittedName>
        <fullName evidence="1">Uncharacterized protein</fullName>
    </submittedName>
</protein>
<dbReference type="GeneID" id="9674928"/>